<feature type="transmembrane region" description="Helical" evidence="1">
    <location>
        <begin position="67"/>
        <end position="85"/>
    </location>
</feature>
<evidence type="ECO:0000313" key="3">
    <source>
        <dbReference type="Proteomes" id="UP000295832"/>
    </source>
</evidence>
<dbReference type="AlphaFoldDB" id="A0A4R8GXY2"/>
<accession>A0A4R8GXY2</accession>
<comment type="caution">
    <text evidence="2">The sequence shown here is derived from an EMBL/GenBank/DDBJ whole genome shotgun (WGS) entry which is preliminary data.</text>
</comment>
<sequence>MENKAWVIIFMLISVFLVILIFRTKPGDISFKVQSSILILYTFYLVSKEVSKSTPLPESQFKIGWRIFLLIAIMQTIVLFLRRVIGLNL</sequence>
<dbReference type="Proteomes" id="UP000295832">
    <property type="component" value="Unassembled WGS sequence"/>
</dbReference>
<protein>
    <submittedName>
        <fullName evidence="2">Uncharacterized protein</fullName>
    </submittedName>
</protein>
<dbReference type="EMBL" id="SOEG01000015">
    <property type="protein sequence ID" value="TDX51136.1"/>
    <property type="molecule type" value="Genomic_DNA"/>
</dbReference>
<evidence type="ECO:0000256" key="1">
    <source>
        <dbReference type="SAM" id="Phobius"/>
    </source>
</evidence>
<reference evidence="2 3" key="1">
    <citation type="submission" date="2019-03" db="EMBL/GenBank/DDBJ databases">
        <title>Subsurface microbial communities from deep shales in Ohio and West Virginia, USA.</title>
        <authorList>
            <person name="Wrighton K."/>
        </authorList>
    </citation>
    <scope>NUCLEOTIDE SEQUENCE [LARGE SCALE GENOMIC DNA]</scope>
    <source>
        <strain evidence="2 3">MSL 6dP</strain>
    </source>
</reference>
<proteinExistence type="predicted"/>
<keyword evidence="1" id="KW-0812">Transmembrane</keyword>
<keyword evidence="1" id="KW-1133">Transmembrane helix</keyword>
<keyword evidence="3" id="KW-1185">Reference proteome</keyword>
<name>A0A4R8GXY2_9FIRM</name>
<keyword evidence="1" id="KW-0472">Membrane</keyword>
<feature type="transmembrane region" description="Helical" evidence="1">
    <location>
        <begin position="6"/>
        <end position="22"/>
    </location>
</feature>
<organism evidence="2 3">
    <name type="scientific">Orenia marismortui</name>
    <dbReference type="NCBI Taxonomy" id="46469"/>
    <lineage>
        <taxon>Bacteria</taxon>
        <taxon>Bacillati</taxon>
        <taxon>Bacillota</taxon>
        <taxon>Clostridia</taxon>
        <taxon>Halanaerobiales</taxon>
        <taxon>Halobacteroidaceae</taxon>
        <taxon>Orenia</taxon>
    </lineage>
</organism>
<gene>
    <name evidence="2" type="ORF">C7959_11512</name>
</gene>
<evidence type="ECO:0000313" key="2">
    <source>
        <dbReference type="EMBL" id="TDX51136.1"/>
    </source>
</evidence>